<dbReference type="OrthoDB" id="153074at2759"/>
<evidence type="ECO:0000256" key="1">
    <source>
        <dbReference type="ARBA" id="ARBA00004496"/>
    </source>
</evidence>
<evidence type="ECO:0000313" key="6">
    <source>
        <dbReference type="Ensembl" id="ENSSORP00005015308.1"/>
    </source>
</evidence>
<dbReference type="Ensembl" id="ENSSORT00005015799.1">
    <property type="protein sequence ID" value="ENSSORP00005015308.1"/>
    <property type="gene ID" value="ENSSORG00005007772.1"/>
</dbReference>
<organism evidence="6 7">
    <name type="scientific">Sphaeramia orbicularis</name>
    <name type="common">orbiculate cardinalfish</name>
    <dbReference type="NCBI Taxonomy" id="375764"/>
    <lineage>
        <taxon>Eukaryota</taxon>
        <taxon>Metazoa</taxon>
        <taxon>Chordata</taxon>
        <taxon>Craniata</taxon>
        <taxon>Vertebrata</taxon>
        <taxon>Euteleostomi</taxon>
        <taxon>Actinopterygii</taxon>
        <taxon>Neopterygii</taxon>
        <taxon>Teleostei</taxon>
        <taxon>Neoteleostei</taxon>
        <taxon>Acanthomorphata</taxon>
        <taxon>Gobiaria</taxon>
        <taxon>Kurtiformes</taxon>
        <taxon>Apogonoidei</taxon>
        <taxon>Apogonidae</taxon>
        <taxon>Apogoninae</taxon>
        <taxon>Sphaeramia</taxon>
    </lineage>
</organism>
<gene>
    <name evidence="6" type="primary">sprb</name>
</gene>
<dbReference type="Gene3D" id="3.40.50.720">
    <property type="entry name" value="NAD(P)-binding Rossmann-like Domain"/>
    <property type="match status" value="1"/>
</dbReference>
<reference evidence="6" key="1">
    <citation type="submission" date="2019-06" db="EMBL/GenBank/DDBJ databases">
        <authorList>
            <consortium name="Wellcome Sanger Institute Data Sharing"/>
        </authorList>
    </citation>
    <scope>NUCLEOTIDE SEQUENCE [LARGE SCALE GENOMIC DNA]</scope>
</reference>
<evidence type="ECO:0000256" key="4">
    <source>
        <dbReference type="ARBA" id="ARBA00023002"/>
    </source>
</evidence>
<evidence type="ECO:0000313" key="7">
    <source>
        <dbReference type="Proteomes" id="UP000472271"/>
    </source>
</evidence>
<dbReference type="PANTHER" id="PTHR44085:SF2">
    <property type="entry name" value="SEPIAPTERIN REDUCTASE"/>
    <property type="match status" value="1"/>
</dbReference>
<feature type="transmembrane region" description="Helical" evidence="5">
    <location>
        <begin position="129"/>
        <end position="148"/>
    </location>
</feature>
<reference evidence="6" key="2">
    <citation type="submission" date="2025-08" db="UniProtKB">
        <authorList>
            <consortium name="Ensembl"/>
        </authorList>
    </citation>
    <scope>IDENTIFICATION</scope>
</reference>
<reference evidence="6" key="3">
    <citation type="submission" date="2025-09" db="UniProtKB">
        <authorList>
            <consortium name="Ensembl"/>
        </authorList>
    </citation>
    <scope>IDENTIFICATION</scope>
</reference>
<dbReference type="InterPro" id="IPR036291">
    <property type="entry name" value="NAD(P)-bd_dom_sf"/>
</dbReference>
<dbReference type="GO" id="GO:0006729">
    <property type="term" value="P:tetrahydrobiopterin biosynthetic process"/>
    <property type="evidence" value="ECO:0007669"/>
    <property type="project" value="TreeGrafter"/>
</dbReference>
<protein>
    <submittedName>
        <fullName evidence="6">Sepiapterin reductase-like</fullName>
    </submittedName>
</protein>
<dbReference type="PANTHER" id="PTHR44085">
    <property type="entry name" value="SEPIAPTERIN REDUCTASE"/>
    <property type="match status" value="1"/>
</dbReference>
<dbReference type="GO" id="GO:0005737">
    <property type="term" value="C:cytoplasm"/>
    <property type="evidence" value="ECO:0007669"/>
    <property type="project" value="UniProtKB-SubCell"/>
</dbReference>
<evidence type="ECO:0000256" key="2">
    <source>
        <dbReference type="ARBA" id="ARBA00022490"/>
    </source>
</evidence>
<dbReference type="AlphaFoldDB" id="A0A672ZFP3"/>
<keyword evidence="5" id="KW-0472">Membrane</keyword>
<keyword evidence="5" id="KW-0812">Transmembrane</keyword>
<evidence type="ECO:0000256" key="3">
    <source>
        <dbReference type="ARBA" id="ARBA00022857"/>
    </source>
</evidence>
<name>A0A672ZFP3_9TELE</name>
<sequence>MSNITTCIKTLGRGICIITGASKGFGHTLAQQVCSLLESGSVLLLVARTGTLLQKLTEELQSSTSAQQLVVRCIEADLSTEEGVKETVRAAKQEDVKDVDHVLLINNAASLPSISHFSSFINPDEVNSYLFFNVTSALTLTAGILQAFPPRPGLRWTVVNISSAFALQALPSWVLYCTGKAAREMMFRVLAAEEPNVKVLSYSPGPMDTEMQEEICRLTGACYDLLPCQEPGAKLMKLLLDNNFISGSHIDFFDA</sequence>
<keyword evidence="5" id="KW-1133">Transmembrane helix</keyword>
<dbReference type="CDD" id="cd05367">
    <property type="entry name" value="SPR-like_SDR_c"/>
    <property type="match status" value="1"/>
</dbReference>
<evidence type="ECO:0000256" key="5">
    <source>
        <dbReference type="SAM" id="Phobius"/>
    </source>
</evidence>
<proteinExistence type="predicted"/>
<dbReference type="Proteomes" id="UP000472271">
    <property type="component" value="Chromosome 9"/>
</dbReference>
<dbReference type="PRINTS" id="PR00081">
    <property type="entry name" value="GDHRDH"/>
</dbReference>
<dbReference type="InParanoid" id="A0A672ZFP3"/>
<keyword evidence="4" id="KW-0560">Oxidoreductase</keyword>
<dbReference type="InterPro" id="IPR051721">
    <property type="entry name" value="Biopterin_syn/organic_redct"/>
</dbReference>
<keyword evidence="2" id="KW-0963">Cytoplasm</keyword>
<keyword evidence="7" id="KW-1185">Reference proteome</keyword>
<dbReference type="Pfam" id="PF00106">
    <property type="entry name" value="adh_short"/>
    <property type="match status" value="1"/>
</dbReference>
<comment type="subcellular location">
    <subcellularLocation>
        <location evidence="1">Cytoplasm</location>
    </subcellularLocation>
</comment>
<keyword evidence="3" id="KW-0521">NADP</keyword>
<dbReference type="GO" id="GO:0004757">
    <property type="term" value="F:sepiapterin reductase (NADP+) activity"/>
    <property type="evidence" value="ECO:0007669"/>
    <property type="project" value="TreeGrafter"/>
</dbReference>
<dbReference type="SUPFAM" id="SSF51735">
    <property type="entry name" value="NAD(P)-binding Rossmann-fold domains"/>
    <property type="match status" value="1"/>
</dbReference>
<accession>A0A672ZFP3</accession>
<feature type="transmembrane region" description="Helical" evidence="5">
    <location>
        <begin position="154"/>
        <end position="176"/>
    </location>
</feature>
<dbReference type="InterPro" id="IPR002347">
    <property type="entry name" value="SDR_fam"/>
</dbReference>